<dbReference type="OrthoDB" id="9795306at2"/>
<dbReference type="Proteomes" id="UP000287527">
    <property type="component" value="Unassembled WGS sequence"/>
</dbReference>
<name>A0A444GMG2_9FLAO</name>
<dbReference type="InterPro" id="IPR029068">
    <property type="entry name" value="Glyas_Bleomycin-R_OHBP_Dase"/>
</dbReference>
<keyword evidence="3" id="KW-1185">Reference proteome</keyword>
<evidence type="ECO:0000313" key="3">
    <source>
        <dbReference type="Proteomes" id="UP000287527"/>
    </source>
</evidence>
<dbReference type="PANTHER" id="PTHR33990">
    <property type="entry name" value="PROTEIN YJDN-RELATED"/>
    <property type="match status" value="1"/>
</dbReference>
<evidence type="ECO:0000259" key="1">
    <source>
        <dbReference type="Pfam" id="PF06983"/>
    </source>
</evidence>
<dbReference type="Pfam" id="PF06983">
    <property type="entry name" value="3-dmu-9_3-mt"/>
    <property type="match status" value="1"/>
</dbReference>
<feature type="domain" description="PhnB-like" evidence="1">
    <location>
        <begin position="4"/>
        <end position="133"/>
    </location>
</feature>
<accession>A0A444GMG2</accession>
<dbReference type="RefSeq" id="WP_128391036.1">
    <property type="nucleotide sequence ID" value="NZ_SBII01000013.1"/>
</dbReference>
<dbReference type="SUPFAM" id="SSF54593">
    <property type="entry name" value="Glyoxalase/Bleomycin resistance protein/Dihydroxybiphenyl dioxygenase"/>
    <property type="match status" value="1"/>
</dbReference>
<dbReference type="Gene3D" id="3.10.180.10">
    <property type="entry name" value="2,3-Dihydroxybiphenyl 1,2-Dioxygenase, domain 1"/>
    <property type="match status" value="1"/>
</dbReference>
<gene>
    <name evidence="2" type="ORF">EPI11_16230</name>
</gene>
<protein>
    <submittedName>
        <fullName evidence="2">VOC family protein</fullName>
    </submittedName>
</protein>
<sequence>MAQVNPYLTFNGTCEAAFNFYKSVFGGEFPYIGRFKDMQGDVPEAAKELIMHVSLPISKETILMGSDSSYAFGQTTTMGNNIAISINTESEDEARKLFEGLSAGGKITMPLDKTFWGAFFGMFTDKFGINWMVNYDYEQK</sequence>
<reference evidence="2 3" key="1">
    <citation type="submission" date="2019-01" db="EMBL/GenBank/DDBJ databases">
        <title>Flavobacterium sp. nov.,isolated from freshwater.</title>
        <authorList>
            <person name="Zhang R."/>
            <person name="Du Z.-J."/>
        </authorList>
    </citation>
    <scope>NUCLEOTIDE SEQUENCE [LARGE SCALE GENOMIC DNA]</scope>
    <source>
        <strain evidence="2 3">1E403</strain>
    </source>
</reference>
<evidence type="ECO:0000313" key="2">
    <source>
        <dbReference type="EMBL" id="RWW92172.1"/>
    </source>
</evidence>
<comment type="caution">
    <text evidence="2">The sequence shown here is derived from an EMBL/GenBank/DDBJ whole genome shotgun (WGS) entry which is preliminary data.</text>
</comment>
<organism evidence="2 3">
    <name type="scientific">Flavobacterium cerinum</name>
    <dbReference type="NCBI Taxonomy" id="2502784"/>
    <lineage>
        <taxon>Bacteria</taxon>
        <taxon>Pseudomonadati</taxon>
        <taxon>Bacteroidota</taxon>
        <taxon>Flavobacteriia</taxon>
        <taxon>Flavobacteriales</taxon>
        <taxon>Flavobacteriaceae</taxon>
        <taxon>Flavobacterium</taxon>
    </lineage>
</organism>
<dbReference type="CDD" id="cd06588">
    <property type="entry name" value="PhnB_like"/>
    <property type="match status" value="1"/>
</dbReference>
<proteinExistence type="predicted"/>
<dbReference type="EMBL" id="SBII01000013">
    <property type="protein sequence ID" value="RWW92172.1"/>
    <property type="molecule type" value="Genomic_DNA"/>
</dbReference>
<dbReference type="PANTHER" id="PTHR33990:SF1">
    <property type="entry name" value="PROTEIN YJDN"/>
    <property type="match status" value="1"/>
</dbReference>
<dbReference type="AlphaFoldDB" id="A0A444GMG2"/>
<dbReference type="InterPro" id="IPR028973">
    <property type="entry name" value="PhnB-like"/>
</dbReference>